<dbReference type="GO" id="GO:0005829">
    <property type="term" value="C:cytosol"/>
    <property type="evidence" value="ECO:0007669"/>
    <property type="project" value="TreeGrafter"/>
</dbReference>
<evidence type="ECO:0000256" key="9">
    <source>
        <dbReference type="RuleBase" id="RU362103"/>
    </source>
</evidence>
<dbReference type="EC" id="3.1.1.5" evidence="2 9"/>
<evidence type="ECO:0000256" key="10">
    <source>
        <dbReference type="SAM" id="MobiDB-lite"/>
    </source>
</evidence>
<feature type="domain" description="PLA2c" evidence="12">
    <location>
        <begin position="1"/>
        <end position="515"/>
    </location>
</feature>
<dbReference type="PANTHER" id="PTHR10728">
    <property type="entry name" value="CYTOSOLIC PHOSPHOLIPASE A2"/>
    <property type="match status" value="1"/>
</dbReference>
<dbReference type="Gene3D" id="3.40.1090.10">
    <property type="entry name" value="Cytosolic phospholipase A2 catalytic domain"/>
    <property type="match status" value="1"/>
</dbReference>
<evidence type="ECO:0000256" key="6">
    <source>
        <dbReference type="ARBA" id="ARBA00023098"/>
    </source>
</evidence>
<keyword evidence="4 8" id="KW-0378">Hydrolase</keyword>
<dbReference type="GO" id="GO:0046475">
    <property type="term" value="P:glycerophospholipid catabolic process"/>
    <property type="evidence" value="ECO:0007669"/>
    <property type="project" value="TreeGrafter"/>
</dbReference>
<dbReference type="AlphaFoldDB" id="A0A0C4E3K4"/>
<dbReference type="STRING" id="644358.A0A0C4E3K4"/>
<reference evidence="14" key="5">
    <citation type="submission" date="2015-06" db="UniProtKB">
        <authorList>
            <consortium name="EnsemblFungi"/>
        </authorList>
    </citation>
    <scope>IDENTIFICATION</scope>
    <source>
        <strain evidence="14">ATCC 64411</strain>
    </source>
</reference>
<dbReference type="EMBL" id="ADBL01001681">
    <property type="status" value="NOT_ANNOTATED_CDS"/>
    <property type="molecule type" value="Genomic_DNA"/>
</dbReference>
<dbReference type="Proteomes" id="UP000011715">
    <property type="component" value="Unassembled WGS sequence"/>
</dbReference>
<dbReference type="OMA" id="GPEQYSL"/>
<dbReference type="InterPro" id="IPR016035">
    <property type="entry name" value="Acyl_Trfase/lysoPLipase"/>
</dbReference>
<evidence type="ECO:0000256" key="8">
    <source>
        <dbReference type="PROSITE-ProRule" id="PRU00555"/>
    </source>
</evidence>
<dbReference type="GO" id="GO:0005783">
    <property type="term" value="C:endoplasmic reticulum"/>
    <property type="evidence" value="ECO:0007669"/>
    <property type="project" value="TreeGrafter"/>
</dbReference>
<dbReference type="EMBL" id="ADBL01001682">
    <property type="status" value="NOT_ANNOTATED_CDS"/>
    <property type="molecule type" value="Genomic_DNA"/>
</dbReference>
<feature type="region of interest" description="Disordered" evidence="10">
    <location>
        <begin position="36"/>
        <end position="73"/>
    </location>
</feature>
<dbReference type="eggNOG" id="KOG1325">
    <property type="taxonomic scope" value="Eukaryota"/>
</dbReference>
<keyword evidence="15" id="KW-1185">Reference proteome</keyword>
<sequence length="577" mass="60898">MMRFIIFAAVAAATAIPPAAWAPQVEAELAERALPNSPSGGYAPQVVDCPQDRPKIRSAGSGLSPQESKWLEQRRKLRASPHVWKFDRSLLEGPDSNSSDSAVSRVLEPVAYWGDILKQVSAKRKAGFDTSLTDYWGRALAYQLIDAPDGGPAYTFSSIAQSDSFKSANTPLPFIVADGRAPGTRIINLNSTVFEFSPFELGTWDPTAYGFAPLEYLGSNFSAGVVPTDGGSDGANKCVRGFDAASFVMGTSSSLFNQFLLRNITSAGSGIPQVVLAALREVATRVGDENDDIASYRPNPFLGYNSDGGAGSLAGSVQLSLVDGGSDGQNIPLQPLIQPARRVDVVFAVDSSADTKYNWPDGFALRVTYDRSLGRIANGTVFPAVPDQATFLARGLNNRPVFFGCDVANLTSSSSSSPSSSSQPVPPLIVYMPNAPYTAMPNVSTFTPKYGLAQRDDIILNGYNMATQGNGTLDAEWSACVACAVLQRSLVRTGTAVPAQCSNCFSRYCWDGKLVDSGGSSNGGATTNPDMYQPAFRVGDQKASGEAAKSASVSALRVGDRGLAGCMFAVALLAALA</sequence>
<dbReference type="EMBL" id="GL876971">
    <property type="protein sequence ID" value="KLU88020.1"/>
    <property type="molecule type" value="Genomic_DNA"/>
</dbReference>
<evidence type="ECO:0000256" key="7">
    <source>
        <dbReference type="ARBA" id="ARBA00023180"/>
    </source>
</evidence>
<comment type="catalytic activity">
    <reaction evidence="9">
        <text>a 1-acyl-sn-glycero-3-phosphocholine + H2O = sn-glycerol 3-phosphocholine + a fatty acid + H(+)</text>
        <dbReference type="Rhea" id="RHEA:15177"/>
        <dbReference type="ChEBI" id="CHEBI:15377"/>
        <dbReference type="ChEBI" id="CHEBI:15378"/>
        <dbReference type="ChEBI" id="CHEBI:16870"/>
        <dbReference type="ChEBI" id="CHEBI:28868"/>
        <dbReference type="ChEBI" id="CHEBI:58168"/>
        <dbReference type="EC" id="3.1.1.5"/>
    </reaction>
</comment>
<feature type="signal peptide" evidence="11">
    <location>
        <begin position="1"/>
        <end position="15"/>
    </location>
</feature>
<evidence type="ECO:0000259" key="12">
    <source>
        <dbReference type="PROSITE" id="PS51210"/>
    </source>
</evidence>
<evidence type="ECO:0000313" key="15">
    <source>
        <dbReference type="Proteomes" id="UP000011715"/>
    </source>
</evidence>
<dbReference type="GO" id="GO:0004622">
    <property type="term" value="F:phosphatidylcholine lysophospholipase activity"/>
    <property type="evidence" value="ECO:0007669"/>
    <property type="project" value="UniProtKB-EC"/>
</dbReference>
<name>A0A0C4E3K4_MAGP6</name>
<accession>A0A0C4E3K4</accession>
<dbReference type="InterPro" id="IPR002642">
    <property type="entry name" value="LysoPLipase_cat_dom"/>
</dbReference>
<dbReference type="EnsemblFungi" id="MAPG_07007T0">
    <property type="protein sequence ID" value="MAPG_07007T0"/>
    <property type="gene ID" value="MAPG_07007"/>
</dbReference>
<organism evidence="14 15">
    <name type="scientific">Magnaporthiopsis poae (strain ATCC 64411 / 73-15)</name>
    <name type="common">Kentucky bluegrass fungus</name>
    <name type="synonym">Magnaporthe poae</name>
    <dbReference type="NCBI Taxonomy" id="644358"/>
    <lineage>
        <taxon>Eukaryota</taxon>
        <taxon>Fungi</taxon>
        <taxon>Dikarya</taxon>
        <taxon>Ascomycota</taxon>
        <taxon>Pezizomycotina</taxon>
        <taxon>Sordariomycetes</taxon>
        <taxon>Sordariomycetidae</taxon>
        <taxon>Magnaporthales</taxon>
        <taxon>Magnaporthaceae</taxon>
        <taxon>Magnaporthiopsis</taxon>
    </lineage>
</organism>
<evidence type="ECO:0000313" key="14">
    <source>
        <dbReference type="EnsemblFungi" id="MAPG_07007T0"/>
    </source>
</evidence>
<evidence type="ECO:0000256" key="1">
    <source>
        <dbReference type="ARBA" id="ARBA00008780"/>
    </source>
</evidence>
<reference evidence="14" key="4">
    <citation type="journal article" date="2015" name="G3 (Bethesda)">
        <title>Genome sequences of three phytopathogenic species of the Magnaporthaceae family of fungi.</title>
        <authorList>
            <person name="Okagaki L.H."/>
            <person name="Nunes C.C."/>
            <person name="Sailsbery J."/>
            <person name="Clay B."/>
            <person name="Brown D."/>
            <person name="John T."/>
            <person name="Oh Y."/>
            <person name="Young N."/>
            <person name="Fitzgerald M."/>
            <person name="Haas B.J."/>
            <person name="Zeng Q."/>
            <person name="Young S."/>
            <person name="Adiconis X."/>
            <person name="Fan L."/>
            <person name="Levin J.Z."/>
            <person name="Mitchell T.K."/>
            <person name="Okubara P.A."/>
            <person name="Farman M.L."/>
            <person name="Kohn L.M."/>
            <person name="Birren B."/>
            <person name="Ma L.-J."/>
            <person name="Dean R.A."/>
        </authorList>
    </citation>
    <scope>NUCLEOTIDE SEQUENCE</scope>
    <source>
        <strain evidence="14">ATCC 64411 / 73-15</strain>
    </source>
</reference>
<reference evidence="15" key="2">
    <citation type="submission" date="2010-05" db="EMBL/GenBank/DDBJ databases">
        <title>The genome sequence of Magnaporthe poae strain ATCC 64411.</title>
        <authorList>
            <person name="Ma L.-J."/>
            <person name="Dead R."/>
            <person name="Young S."/>
            <person name="Zeng Q."/>
            <person name="Koehrsen M."/>
            <person name="Alvarado L."/>
            <person name="Berlin A."/>
            <person name="Chapman S.B."/>
            <person name="Chen Z."/>
            <person name="Freedman E."/>
            <person name="Gellesch M."/>
            <person name="Goldberg J."/>
            <person name="Griggs A."/>
            <person name="Gujja S."/>
            <person name="Heilman E.R."/>
            <person name="Heiman D."/>
            <person name="Hepburn T."/>
            <person name="Howarth C."/>
            <person name="Jen D."/>
            <person name="Larson L."/>
            <person name="Mehta T."/>
            <person name="Neiman D."/>
            <person name="Pearson M."/>
            <person name="Roberts A."/>
            <person name="Saif S."/>
            <person name="Shea T."/>
            <person name="Shenoy N."/>
            <person name="Sisk P."/>
            <person name="Stolte C."/>
            <person name="Sykes S."/>
            <person name="Walk T."/>
            <person name="White J."/>
            <person name="Yandava C."/>
            <person name="Haas B."/>
            <person name="Nusbaum C."/>
            <person name="Birren B."/>
        </authorList>
    </citation>
    <scope>NUCLEOTIDE SEQUENCE [LARGE SCALE GENOMIC DNA]</scope>
    <source>
        <strain evidence="15">ATCC 64411 / 73-15</strain>
    </source>
</reference>
<evidence type="ECO:0000256" key="2">
    <source>
        <dbReference type="ARBA" id="ARBA00013274"/>
    </source>
</evidence>
<dbReference type="OrthoDB" id="4084751at2759"/>
<keyword evidence="6 8" id="KW-0443">Lipid metabolism</keyword>
<dbReference type="Pfam" id="PF01735">
    <property type="entry name" value="PLA2_B"/>
    <property type="match status" value="1"/>
</dbReference>
<dbReference type="PANTHER" id="PTHR10728:SF33">
    <property type="entry name" value="LYSOPHOSPHOLIPASE 1-RELATED"/>
    <property type="match status" value="1"/>
</dbReference>
<keyword evidence="5 8" id="KW-0442">Lipid degradation</keyword>
<dbReference type="SMART" id="SM00022">
    <property type="entry name" value="PLAc"/>
    <property type="match status" value="1"/>
</dbReference>
<reference evidence="13" key="1">
    <citation type="submission" date="2010-05" db="EMBL/GenBank/DDBJ databases">
        <title>The Genome Sequence of Magnaporthe poae strain ATCC 64411.</title>
        <authorList>
            <consortium name="The Broad Institute Genome Sequencing Platform"/>
            <consortium name="Broad Institute Genome Sequencing Center for Infectious Disease"/>
            <person name="Ma L.-J."/>
            <person name="Dead R."/>
            <person name="Young S."/>
            <person name="Zeng Q."/>
            <person name="Koehrsen M."/>
            <person name="Alvarado L."/>
            <person name="Berlin A."/>
            <person name="Chapman S.B."/>
            <person name="Chen Z."/>
            <person name="Freedman E."/>
            <person name="Gellesch M."/>
            <person name="Goldberg J."/>
            <person name="Griggs A."/>
            <person name="Gujja S."/>
            <person name="Heilman E.R."/>
            <person name="Heiman D."/>
            <person name="Hepburn T."/>
            <person name="Howarth C."/>
            <person name="Jen D."/>
            <person name="Larson L."/>
            <person name="Mehta T."/>
            <person name="Neiman D."/>
            <person name="Pearson M."/>
            <person name="Roberts A."/>
            <person name="Saif S."/>
            <person name="Shea T."/>
            <person name="Shenoy N."/>
            <person name="Sisk P."/>
            <person name="Stolte C."/>
            <person name="Sykes S."/>
            <person name="Walk T."/>
            <person name="White J."/>
            <person name="Yandava C."/>
            <person name="Haas B."/>
            <person name="Nusbaum C."/>
            <person name="Birren B."/>
        </authorList>
    </citation>
    <scope>NUCLEOTIDE SEQUENCE</scope>
    <source>
        <strain evidence="13">ATCC 64411</strain>
    </source>
</reference>
<keyword evidence="7" id="KW-0325">Glycoprotein</keyword>
<evidence type="ECO:0000256" key="3">
    <source>
        <dbReference type="ARBA" id="ARBA00022729"/>
    </source>
</evidence>
<proteinExistence type="inferred from homology"/>
<comment type="similarity">
    <text evidence="1 9">Belongs to the lysophospholipase family.</text>
</comment>
<dbReference type="VEuPathDB" id="FungiDB:MAPG_07007"/>
<dbReference type="GO" id="GO:0004623">
    <property type="term" value="F:phospholipase A2 activity"/>
    <property type="evidence" value="ECO:0007669"/>
    <property type="project" value="TreeGrafter"/>
</dbReference>
<gene>
    <name evidence="13" type="ORF">MAPG_07007</name>
</gene>
<feature type="chain" id="PRO_5011847310" description="Lysophospholipase" evidence="11">
    <location>
        <begin position="16"/>
        <end position="577"/>
    </location>
</feature>
<evidence type="ECO:0000256" key="5">
    <source>
        <dbReference type="ARBA" id="ARBA00022963"/>
    </source>
</evidence>
<dbReference type="SUPFAM" id="SSF52151">
    <property type="entry name" value="FabD/lysophospholipase-like"/>
    <property type="match status" value="1"/>
</dbReference>
<evidence type="ECO:0000313" key="13">
    <source>
        <dbReference type="EMBL" id="KLU88020.1"/>
    </source>
</evidence>
<evidence type="ECO:0000256" key="4">
    <source>
        <dbReference type="ARBA" id="ARBA00022801"/>
    </source>
</evidence>
<reference evidence="13" key="3">
    <citation type="submission" date="2011-03" db="EMBL/GenBank/DDBJ databases">
        <title>Annotation of Magnaporthe poae ATCC 64411.</title>
        <authorList>
            <person name="Ma L.-J."/>
            <person name="Dead R."/>
            <person name="Young S.K."/>
            <person name="Zeng Q."/>
            <person name="Gargeya S."/>
            <person name="Fitzgerald M."/>
            <person name="Haas B."/>
            <person name="Abouelleil A."/>
            <person name="Alvarado L."/>
            <person name="Arachchi H.M."/>
            <person name="Berlin A."/>
            <person name="Brown A."/>
            <person name="Chapman S.B."/>
            <person name="Chen Z."/>
            <person name="Dunbar C."/>
            <person name="Freedman E."/>
            <person name="Gearin G."/>
            <person name="Gellesch M."/>
            <person name="Goldberg J."/>
            <person name="Griggs A."/>
            <person name="Gujja S."/>
            <person name="Heiman D."/>
            <person name="Howarth C."/>
            <person name="Larson L."/>
            <person name="Lui A."/>
            <person name="MacDonald P.J.P."/>
            <person name="Mehta T."/>
            <person name="Montmayeur A."/>
            <person name="Murphy C."/>
            <person name="Neiman D."/>
            <person name="Pearson M."/>
            <person name="Priest M."/>
            <person name="Roberts A."/>
            <person name="Saif S."/>
            <person name="Shea T."/>
            <person name="Shenoy N."/>
            <person name="Sisk P."/>
            <person name="Stolte C."/>
            <person name="Sykes S."/>
            <person name="Yandava C."/>
            <person name="Wortman J."/>
            <person name="Nusbaum C."/>
            <person name="Birren B."/>
        </authorList>
    </citation>
    <scope>NUCLEOTIDE SEQUENCE</scope>
    <source>
        <strain evidence="13">ATCC 64411</strain>
    </source>
</reference>
<protein>
    <recommendedName>
        <fullName evidence="2 9">Lysophospholipase</fullName>
        <ecNumber evidence="2 9">3.1.1.5</ecNumber>
    </recommendedName>
</protein>
<evidence type="ECO:0000256" key="11">
    <source>
        <dbReference type="SAM" id="SignalP"/>
    </source>
</evidence>
<dbReference type="PROSITE" id="PS51210">
    <property type="entry name" value="PLA2C"/>
    <property type="match status" value="1"/>
</dbReference>
<keyword evidence="3 11" id="KW-0732">Signal</keyword>